<dbReference type="Pfam" id="PF19965">
    <property type="entry name" value="VMAP-M2"/>
    <property type="match status" value="1"/>
</dbReference>
<evidence type="ECO:0000259" key="1">
    <source>
        <dbReference type="Pfam" id="PF19965"/>
    </source>
</evidence>
<proteinExistence type="predicted"/>
<organism evidence="2 3">
    <name type="scientific">Streptomyces rochei</name>
    <name type="common">Streptomyces parvullus</name>
    <dbReference type="NCBI Taxonomy" id="1928"/>
    <lineage>
        <taxon>Bacteria</taxon>
        <taxon>Bacillati</taxon>
        <taxon>Actinomycetota</taxon>
        <taxon>Actinomycetes</taxon>
        <taxon>Kitasatosporales</taxon>
        <taxon>Streptomycetaceae</taxon>
        <taxon>Streptomyces</taxon>
        <taxon>Streptomyces rochei group</taxon>
    </lineage>
</organism>
<dbReference type="AlphaFoldDB" id="A0AAX3ZSU4"/>
<dbReference type="Gene3D" id="3.40.50.1460">
    <property type="match status" value="1"/>
</dbReference>
<gene>
    <name evidence="2" type="ORF">P7W03_31170</name>
</gene>
<reference evidence="2" key="1">
    <citation type="submission" date="2023-03" db="EMBL/GenBank/DDBJ databases">
        <title>Borrelidin-producing and root-colonizing Streptomyces rochei is a potent biopesticide for soil-borne oomycete-caused plant diseases.</title>
        <authorList>
            <person name="Zhou D."/>
            <person name="Wang X."/>
            <person name="Navarro-Munoz J.C."/>
            <person name="Li W."/>
            <person name="Li J."/>
            <person name="Jiu M."/>
            <person name="Deng S."/>
            <person name="Ye Y."/>
            <person name="Daly P."/>
            <person name="Wei L."/>
        </authorList>
    </citation>
    <scope>NUCLEOTIDE SEQUENCE</scope>
    <source>
        <strain evidence="2">JK1</strain>
    </source>
</reference>
<feature type="domain" description="vWA-MoxR associated protein middle region 2" evidence="1">
    <location>
        <begin position="143"/>
        <end position="359"/>
    </location>
</feature>
<accession>A0AAX3ZSU4</accession>
<dbReference type="GeneID" id="90946592"/>
<evidence type="ECO:0000313" key="2">
    <source>
        <dbReference type="EMBL" id="WMC89788.1"/>
    </source>
</evidence>
<evidence type="ECO:0000313" key="3">
    <source>
        <dbReference type="Proteomes" id="UP001231701"/>
    </source>
</evidence>
<name>A0AAX3ZSU4_STRRO</name>
<protein>
    <recommendedName>
        <fullName evidence="1">vWA-MoxR associated protein middle region 2 domain-containing protein</fullName>
    </recommendedName>
</protein>
<dbReference type="EMBL" id="CP121271">
    <property type="protein sequence ID" value="WMC89788.1"/>
    <property type="molecule type" value="Genomic_DNA"/>
</dbReference>
<dbReference type="RefSeq" id="WP_306693338.1">
    <property type="nucleotide sequence ID" value="NZ_CP121271.1"/>
</dbReference>
<dbReference type="Proteomes" id="UP001231701">
    <property type="component" value="Chromosome"/>
</dbReference>
<dbReference type="InterPro" id="IPR045446">
    <property type="entry name" value="VMAP-M2"/>
</dbReference>
<sequence>MLSGSDVKRDEIDKAVREAAERAGEAGAVLVLVFIGHGTTLGQMPKLSFMASDSSEDLSTSVVDIGHLLSQVLDVHGVQGVIAVVDTCHAGGAVPDLGMLAAGVRQGATRLALLMSAGATEPAYGLAFSRALVRVLREGLPGAGEFLSPAEVSESVSKETGTDSRLVIMDGLTFQPRPWLTRNARHTAGNGGLLRAVGEEDLRRALEPIGEAVAAFPLATAGDLGRLRRTLEALGQHLARPDQHITYALRTIDRLTDAVRTCEFLSSSWPGKPLESDRIRRAYAMAARQPAPESNADELLRDCVESLCLRVPLAKGSPTAPLTDFVAMLAVEDGLGRDTPQLTTWSRNRGAVVELTDAFAVQERRVAERRLRLVISLHAAVADEWPETLLVWLLDGDTLVDRKDFACSPTQSGVERQLGTVLKWAAMKARNTGLPLTCIDIAAPSALLASWRPEETRLGPRLGFHYDLVLRWSDRLSLPAHLGLINVLARRQLYAMKSGAGAPVSWLGKTGITGLYELLERLGDGWSEHALALSHRPERLAELLDSLLASAPIVLWPESPGDLPAASRDSVERYWQQLPREFSAAYRDSWRQASGQQDPADGRSDLARVRSVWLDEQWLDFCDWFETHSFDGENAP</sequence>